<dbReference type="EMBL" id="JAZEWV010000054">
    <property type="protein sequence ID" value="MEE4546813.1"/>
    <property type="molecule type" value="Genomic_DNA"/>
</dbReference>
<keyword evidence="2" id="KW-1185">Reference proteome</keyword>
<sequence>MTSVPVIDATAAWSWLDRTGFGPVAFLLLVHPDPAAGELLARALRLAPPSRRLPDIGERVTAAGPEHAVVRLDGCEHLMRVAVGERWAAFVRAGGPTAVLVGLAPLARVAPAEAVEPYLARTAMAGRLRLGLSGRR</sequence>
<evidence type="ECO:0000313" key="1">
    <source>
        <dbReference type="EMBL" id="MEE4546813.1"/>
    </source>
</evidence>
<name>A0ABU7PLV9_9ACTN</name>
<reference evidence="1 2" key="1">
    <citation type="submission" date="2023-12" db="EMBL/GenBank/DDBJ databases">
        <title>Streptomyces sp. V4-01.</title>
        <authorList>
            <person name="Somphong A."/>
            <person name="Phongsopitanun W."/>
        </authorList>
    </citation>
    <scope>NUCLEOTIDE SEQUENCE [LARGE SCALE GENOMIC DNA]</scope>
    <source>
        <strain evidence="1 2">V4-01</strain>
    </source>
</reference>
<gene>
    <name evidence="1" type="ORF">V2S66_33215</name>
</gene>
<comment type="caution">
    <text evidence="1">The sequence shown here is derived from an EMBL/GenBank/DDBJ whole genome shotgun (WGS) entry which is preliminary data.</text>
</comment>
<accession>A0ABU7PLV9</accession>
<protein>
    <submittedName>
        <fullName evidence="1">Uncharacterized protein</fullName>
    </submittedName>
</protein>
<dbReference type="RefSeq" id="WP_330800624.1">
    <property type="nucleotide sequence ID" value="NZ_JAZEWV010000054.1"/>
</dbReference>
<proteinExistence type="predicted"/>
<organism evidence="1 2">
    <name type="scientific">Actinacidiphila polyblastidii</name>
    <dbReference type="NCBI Taxonomy" id="3110430"/>
    <lineage>
        <taxon>Bacteria</taxon>
        <taxon>Bacillati</taxon>
        <taxon>Actinomycetota</taxon>
        <taxon>Actinomycetes</taxon>
        <taxon>Kitasatosporales</taxon>
        <taxon>Streptomycetaceae</taxon>
        <taxon>Actinacidiphila</taxon>
    </lineage>
</organism>
<evidence type="ECO:0000313" key="2">
    <source>
        <dbReference type="Proteomes" id="UP001344658"/>
    </source>
</evidence>
<dbReference type="Proteomes" id="UP001344658">
    <property type="component" value="Unassembled WGS sequence"/>
</dbReference>